<dbReference type="PROSITE" id="PS51819">
    <property type="entry name" value="VOC"/>
    <property type="match status" value="1"/>
</dbReference>
<dbReference type="AlphaFoldDB" id="A0A2L1TVX8"/>
<dbReference type="InterPro" id="IPR029068">
    <property type="entry name" value="Glyas_Bleomycin-R_OHBP_Dase"/>
</dbReference>
<dbReference type="PANTHER" id="PTHR36437">
    <property type="entry name" value="GLYOXALASE/BLEOMYCIN RESISTANCE PROTEIN/DIOXYGENASE"/>
    <property type="match status" value="1"/>
</dbReference>
<organism evidence="2 3">
    <name type="scientific">Paenibacillus larvae subsp. larvae</name>
    <dbReference type="NCBI Taxonomy" id="147375"/>
    <lineage>
        <taxon>Bacteria</taxon>
        <taxon>Bacillati</taxon>
        <taxon>Bacillota</taxon>
        <taxon>Bacilli</taxon>
        <taxon>Bacillales</taxon>
        <taxon>Paenibacillaceae</taxon>
        <taxon>Paenibacillus</taxon>
    </lineage>
</organism>
<dbReference type="PANTHER" id="PTHR36437:SF2">
    <property type="entry name" value="GLYOXALASE_BLEOMYCIN RESISTANCE PROTEIN_DIOXYGENASE"/>
    <property type="match status" value="1"/>
</dbReference>
<dbReference type="STRING" id="147375.BXP28_19795"/>
<proteinExistence type="predicted"/>
<feature type="domain" description="VOC" evidence="1">
    <location>
        <begin position="55"/>
        <end position="171"/>
    </location>
</feature>
<accession>A0A2L1TVX8</accession>
<protein>
    <submittedName>
        <fullName evidence="2">Glyoxalase-like domain protein</fullName>
    </submittedName>
</protein>
<evidence type="ECO:0000259" key="1">
    <source>
        <dbReference type="PROSITE" id="PS51819"/>
    </source>
</evidence>
<gene>
    <name evidence="2" type="ORF">ERICIII_00621</name>
</gene>
<dbReference type="CDD" id="cd07263">
    <property type="entry name" value="VOC_like"/>
    <property type="match status" value="1"/>
</dbReference>
<evidence type="ECO:0000313" key="2">
    <source>
        <dbReference type="EMBL" id="AVF24841.1"/>
    </source>
</evidence>
<dbReference type="Pfam" id="PF00903">
    <property type="entry name" value="Glyoxalase"/>
    <property type="match status" value="1"/>
</dbReference>
<dbReference type="InterPro" id="IPR037523">
    <property type="entry name" value="VOC_core"/>
</dbReference>
<name>A0A2L1TVX8_9BACL</name>
<dbReference type="Proteomes" id="UP000239833">
    <property type="component" value="Chromosome"/>
</dbReference>
<dbReference type="SUPFAM" id="SSF54593">
    <property type="entry name" value="Glyoxalase/Bleomycin resistance protein/Dihydroxybiphenyl dioxygenase"/>
    <property type="match status" value="1"/>
</dbReference>
<evidence type="ECO:0000313" key="3">
    <source>
        <dbReference type="Proteomes" id="UP000239833"/>
    </source>
</evidence>
<dbReference type="EMBL" id="CP019655">
    <property type="protein sequence ID" value="AVF24841.1"/>
    <property type="molecule type" value="Genomic_DNA"/>
</dbReference>
<reference evidence="3" key="1">
    <citation type="submission" date="2017-02" db="EMBL/GenBank/DDBJ databases">
        <title>Delineation of Paenibacillus larvae strains originating from foulbrood outbreaks.</title>
        <authorList>
            <person name="Beims H."/>
            <person name="Bunk B."/>
            <person name="Sproeer C."/>
            <person name="Mohr K.I."/>
            <person name="Pradella S."/>
            <person name="Guenther G."/>
            <person name="Rohde M."/>
            <person name="von der Ohe W."/>
            <person name="Steinert M."/>
        </authorList>
    </citation>
    <scope>NUCLEOTIDE SEQUENCE [LARGE SCALE GENOMIC DNA]</scope>
    <source>
        <strain evidence="3">Eric_III</strain>
    </source>
</reference>
<dbReference type="InterPro" id="IPR004360">
    <property type="entry name" value="Glyas_Fos-R_dOase_dom"/>
</dbReference>
<dbReference type="Gene3D" id="3.10.180.10">
    <property type="entry name" value="2,3-Dihydroxybiphenyl 1,2-Dioxygenase, domain 1"/>
    <property type="match status" value="1"/>
</dbReference>
<sequence length="171" mass="19589" precursor="true">MLRMKKVVSLLIAATVFAVMLVNVMPQNASTTFLPIIIKMQKDYEKAKEKGTPSPNGHSTIYVEDQEASIAFWTEKMGFIVHEKHPMGPKANWVEIGPENGQTRLVLYPKAMMPNHHELKPSFIFVCDNIQETYNQLREKGVEFLDEPKEMAWGIFTTFKDVDGNQFLLKQ</sequence>